<keyword evidence="3" id="KW-1185">Reference proteome</keyword>
<feature type="compositionally biased region" description="Low complexity" evidence="1">
    <location>
        <begin position="119"/>
        <end position="129"/>
    </location>
</feature>
<protein>
    <submittedName>
        <fullName evidence="2">Uncharacterized protein</fullName>
    </submittedName>
</protein>
<evidence type="ECO:0000313" key="2">
    <source>
        <dbReference type="EMBL" id="ASN23404.1"/>
    </source>
</evidence>
<feature type="compositionally biased region" description="Basic residues" evidence="1">
    <location>
        <begin position="100"/>
        <end position="118"/>
    </location>
</feature>
<dbReference type="Proteomes" id="UP000031501">
    <property type="component" value="Chromosome"/>
</dbReference>
<sequence>MGPRPRSAALRHPSQAGSRLPTINPRYVRKWARSSVRDWARSRVRRHQATWKYLRRAPVPFGDLAWDHVSHQLPKATEEELAEAVAALLTRAHAGPARSAAKKSRKSATAKKDRRVAARTKATTPTAATTPPPPSTQDEPAPHEPAEDEETMAEVIPLGLFDPLEDPWKRS</sequence>
<dbReference type="STRING" id="1355015.LK06_003380"/>
<dbReference type="RefSeq" id="WP_043435884.1">
    <property type="nucleotide sequence ID" value="NZ_CP021080.1"/>
</dbReference>
<name>A0A221NTZ5_9ACTN</name>
<dbReference type="KEGG" id="splu:LK06_003380"/>
<dbReference type="AlphaFoldDB" id="A0A221NTZ5"/>
<gene>
    <name evidence="2" type="ORF">LK07_04465</name>
</gene>
<organism evidence="2 3">
    <name type="scientific">Streptomyces pluripotens</name>
    <dbReference type="NCBI Taxonomy" id="1355015"/>
    <lineage>
        <taxon>Bacteria</taxon>
        <taxon>Bacillati</taxon>
        <taxon>Actinomycetota</taxon>
        <taxon>Actinomycetes</taxon>
        <taxon>Kitasatosporales</taxon>
        <taxon>Streptomycetaceae</taxon>
        <taxon>Streptomyces</taxon>
    </lineage>
</organism>
<proteinExistence type="predicted"/>
<evidence type="ECO:0000313" key="3">
    <source>
        <dbReference type="Proteomes" id="UP000031501"/>
    </source>
</evidence>
<dbReference type="EMBL" id="CP022433">
    <property type="protein sequence ID" value="ASN23404.1"/>
    <property type="molecule type" value="Genomic_DNA"/>
</dbReference>
<evidence type="ECO:0000256" key="1">
    <source>
        <dbReference type="SAM" id="MobiDB-lite"/>
    </source>
</evidence>
<feature type="region of interest" description="Disordered" evidence="1">
    <location>
        <begin position="92"/>
        <end position="171"/>
    </location>
</feature>
<reference evidence="2 3" key="1">
    <citation type="submission" date="2017-07" db="EMBL/GenBank/DDBJ databases">
        <title>Genome sequence of Streptomyces pluripotens MUSC 137T.</title>
        <authorList>
            <person name="Ser H.-L."/>
            <person name="Lee L.-H."/>
        </authorList>
    </citation>
    <scope>NUCLEOTIDE SEQUENCE [LARGE SCALE GENOMIC DNA]</scope>
    <source>
        <strain evidence="2 3">MUSC 137</strain>
    </source>
</reference>
<accession>A0A221NTZ5</accession>
<feature type="region of interest" description="Disordered" evidence="1">
    <location>
        <begin position="1"/>
        <end position="22"/>
    </location>
</feature>